<dbReference type="Pfam" id="PF03824">
    <property type="entry name" value="NicO"/>
    <property type="match status" value="1"/>
</dbReference>
<keyword evidence="10" id="KW-1185">Reference proteome</keyword>
<organism evidence="9 10">
    <name type="scientific">Deinococcus aquaticus</name>
    <dbReference type="NCBI Taxonomy" id="328692"/>
    <lineage>
        <taxon>Bacteria</taxon>
        <taxon>Thermotogati</taxon>
        <taxon>Deinococcota</taxon>
        <taxon>Deinococci</taxon>
        <taxon>Deinococcales</taxon>
        <taxon>Deinococcaceae</taxon>
        <taxon>Deinococcus</taxon>
    </lineage>
</organism>
<evidence type="ECO:0000256" key="6">
    <source>
        <dbReference type="ARBA" id="ARBA00022989"/>
    </source>
</evidence>
<keyword evidence="6 8" id="KW-1133">Transmembrane helix</keyword>
<evidence type="ECO:0000313" key="10">
    <source>
        <dbReference type="Proteomes" id="UP001217044"/>
    </source>
</evidence>
<feature type="transmembrane region" description="Helical" evidence="8">
    <location>
        <begin position="225"/>
        <end position="248"/>
    </location>
</feature>
<feature type="transmembrane region" description="Helical" evidence="8">
    <location>
        <begin position="195"/>
        <end position="219"/>
    </location>
</feature>
<protein>
    <recommendedName>
        <fullName evidence="8">Nickel/cobalt efflux system</fullName>
    </recommendedName>
</protein>
<keyword evidence="3 8" id="KW-0813">Transport</keyword>
<dbReference type="InterPro" id="IPR011541">
    <property type="entry name" value="Ni/Co_transpt_high_affinity"/>
</dbReference>
<gene>
    <name evidence="9" type="ORF">M8445_15560</name>
</gene>
<keyword evidence="5 8" id="KW-0812">Transmembrane</keyword>
<feature type="transmembrane region" description="Helical" evidence="8">
    <location>
        <begin position="27"/>
        <end position="46"/>
    </location>
</feature>
<feature type="transmembrane region" description="Helical" evidence="8">
    <location>
        <begin position="52"/>
        <end position="70"/>
    </location>
</feature>
<sequence>MDAPHVPAPLPGVPGGLSARHSARRSAPFLLAVLALHAAGLCLLALSAPGQPLLWGLGLSAYLFGVRHAWDADHIAVIDNTVRRLLTLGRPAYGVGLYFSLGHSGVVLLMAVAAALIGGALLGAQDQIGTVGGWVGPFVAGAYLLVVATLNLSAVARMLRGAPEGHGDHDGHHHGGLLARLIAPLTRLITRPWQVMPLGFLMGLGFDTASEIALLALAGQAGQQSLGWAGILSLPLLFGAGMTLFDTLNGAFMTHAYGWALDRPGARRTYNLLVTGLSGLVALVVGVVTLGAWAAEHFPALSGLRSLEALDLAPLGFGLTGAAGLLFLVAVLRRRLTGAA</sequence>
<dbReference type="InterPro" id="IPR004688">
    <property type="entry name" value="Ni/Co_transpt"/>
</dbReference>
<proteinExistence type="inferred from homology"/>
<dbReference type="RefSeq" id="WP_273991207.1">
    <property type="nucleotide sequence ID" value="NZ_BAABQT010000008.1"/>
</dbReference>
<comment type="similarity">
    <text evidence="2 8">Belongs to the NiCoT transporter (TC 2.A.52) family.</text>
</comment>
<feature type="transmembrane region" description="Helical" evidence="8">
    <location>
        <begin position="91"/>
        <end position="122"/>
    </location>
</feature>
<feature type="transmembrane region" description="Helical" evidence="8">
    <location>
        <begin position="269"/>
        <end position="295"/>
    </location>
</feature>
<evidence type="ECO:0000256" key="5">
    <source>
        <dbReference type="ARBA" id="ARBA00022692"/>
    </source>
</evidence>
<geneLocation type="plasmid" evidence="9 10">
    <name>pDATS01</name>
</geneLocation>
<evidence type="ECO:0000313" key="9">
    <source>
        <dbReference type="EMBL" id="WDA60428.1"/>
    </source>
</evidence>
<dbReference type="Proteomes" id="UP001217044">
    <property type="component" value="Plasmid pDATS01"/>
</dbReference>
<dbReference type="PANTHER" id="PTHR31611">
    <property type="entry name" value="HIGH-AFFINITY NICKEL TRANSPORT PROTEIN NIC1"/>
    <property type="match status" value="1"/>
</dbReference>
<dbReference type="EMBL" id="CP115166">
    <property type="protein sequence ID" value="WDA60428.1"/>
    <property type="molecule type" value="Genomic_DNA"/>
</dbReference>
<evidence type="ECO:0000256" key="4">
    <source>
        <dbReference type="ARBA" id="ARBA00022596"/>
    </source>
</evidence>
<accession>A0ABY7V7Y3</accession>
<comment type="subcellular location">
    <subcellularLocation>
        <location evidence="8">Cell membrane</location>
        <topology evidence="8">Multi-pass membrane protein</topology>
    </subcellularLocation>
    <subcellularLocation>
        <location evidence="1">Endomembrane system</location>
        <topology evidence="1">Multi-pass membrane protein</topology>
    </subcellularLocation>
</comment>
<evidence type="ECO:0000256" key="1">
    <source>
        <dbReference type="ARBA" id="ARBA00004127"/>
    </source>
</evidence>
<evidence type="ECO:0000256" key="2">
    <source>
        <dbReference type="ARBA" id="ARBA00010892"/>
    </source>
</evidence>
<evidence type="ECO:0000256" key="3">
    <source>
        <dbReference type="ARBA" id="ARBA00022448"/>
    </source>
</evidence>
<keyword evidence="4" id="KW-0533">Nickel</keyword>
<keyword evidence="9" id="KW-0614">Plasmid</keyword>
<evidence type="ECO:0000256" key="8">
    <source>
        <dbReference type="RuleBase" id="RU362101"/>
    </source>
</evidence>
<evidence type="ECO:0000256" key="7">
    <source>
        <dbReference type="ARBA" id="ARBA00023136"/>
    </source>
</evidence>
<dbReference type="PANTHER" id="PTHR31611:SF0">
    <property type="entry name" value="HIGH-AFFINITY NICKEL TRANSPORT PROTEIN NIC1"/>
    <property type="match status" value="1"/>
</dbReference>
<name>A0ABY7V7Y3_9DEIO</name>
<feature type="transmembrane region" description="Helical" evidence="8">
    <location>
        <begin position="134"/>
        <end position="156"/>
    </location>
</feature>
<reference evidence="9 10" key="1">
    <citation type="submission" date="2022-12" db="EMBL/GenBank/DDBJ databases">
        <title>Genome Sequence of Deinococcus aquaticus Type Strain PB314.</title>
        <authorList>
            <person name="Albert C."/>
            <person name="Hill J."/>
            <person name="Boren L."/>
            <person name="Scholz-Ng S."/>
            <person name="Fatema N."/>
            <person name="Grosso R."/>
            <person name="Soboslay E."/>
            <person name="Tuohy J."/>
        </authorList>
    </citation>
    <scope>NUCLEOTIDE SEQUENCE [LARGE SCALE GENOMIC DNA]</scope>
    <source>
        <strain evidence="9 10">PB-314</strain>
        <plasmid evidence="9 10">pDATS01</plasmid>
    </source>
</reference>
<keyword evidence="7 8" id="KW-0472">Membrane</keyword>
<feature type="transmembrane region" description="Helical" evidence="8">
    <location>
        <begin position="315"/>
        <end position="332"/>
    </location>
</feature>